<protein>
    <submittedName>
        <fullName evidence="2">Protein kinase of the Mitotic Exit Network</fullName>
        <ecNumber evidence="2">2.7.11.1</ecNumber>
    </submittedName>
</protein>
<dbReference type="Gene3D" id="1.25.10.10">
    <property type="entry name" value="Leucine-rich Repeat Variant"/>
    <property type="match status" value="1"/>
</dbReference>
<gene>
    <name evidence="2" type="primary">CDC15_1</name>
    <name evidence="2" type="ORF">OHK93_006538</name>
</gene>
<keyword evidence="3" id="KW-1185">Reference proteome</keyword>
<dbReference type="AlphaFoldDB" id="A0AA43QKF6"/>
<reference evidence="2" key="1">
    <citation type="journal article" date="2023" name="Genome Biol. Evol.">
        <title>First Whole Genome Sequence and Flow Cytometry Genome Size Data for the Lichen-Forming Fungus Ramalina farinacea (Ascomycota).</title>
        <authorList>
            <person name="Llewellyn T."/>
            <person name="Mian S."/>
            <person name="Hill R."/>
            <person name="Leitch I.J."/>
            <person name="Gaya E."/>
        </authorList>
    </citation>
    <scope>NUCLEOTIDE SEQUENCE</scope>
    <source>
        <strain evidence="2">LIQ254RAFAR</strain>
    </source>
</reference>
<dbReference type="SUPFAM" id="SSF48371">
    <property type="entry name" value="ARM repeat"/>
    <property type="match status" value="1"/>
</dbReference>
<keyword evidence="2" id="KW-0418">Kinase</keyword>
<organism evidence="2 3">
    <name type="scientific">Ramalina farinacea</name>
    <dbReference type="NCBI Taxonomy" id="258253"/>
    <lineage>
        <taxon>Eukaryota</taxon>
        <taxon>Fungi</taxon>
        <taxon>Dikarya</taxon>
        <taxon>Ascomycota</taxon>
        <taxon>Pezizomycotina</taxon>
        <taxon>Lecanoromycetes</taxon>
        <taxon>OSLEUM clade</taxon>
        <taxon>Lecanoromycetidae</taxon>
        <taxon>Lecanorales</taxon>
        <taxon>Lecanorineae</taxon>
        <taxon>Ramalinaceae</taxon>
        <taxon>Ramalina</taxon>
    </lineage>
</organism>
<feature type="compositionally biased region" description="Polar residues" evidence="1">
    <location>
        <begin position="218"/>
        <end position="235"/>
    </location>
</feature>
<comment type="caution">
    <text evidence="2">The sequence shown here is derived from an EMBL/GenBank/DDBJ whole genome shotgun (WGS) entry which is preliminary data.</text>
</comment>
<accession>A0AA43QKF6</accession>
<name>A0AA43QKF6_9LECA</name>
<dbReference type="GO" id="GO:0004674">
    <property type="term" value="F:protein serine/threonine kinase activity"/>
    <property type="evidence" value="ECO:0007669"/>
    <property type="project" value="UniProtKB-EC"/>
</dbReference>
<dbReference type="Proteomes" id="UP001161017">
    <property type="component" value="Unassembled WGS sequence"/>
</dbReference>
<dbReference type="EMBL" id="JAPUFD010000005">
    <property type="protein sequence ID" value="MDI1487269.1"/>
    <property type="molecule type" value="Genomic_DNA"/>
</dbReference>
<feature type="region of interest" description="Disordered" evidence="1">
    <location>
        <begin position="137"/>
        <end position="284"/>
    </location>
</feature>
<evidence type="ECO:0000313" key="3">
    <source>
        <dbReference type="Proteomes" id="UP001161017"/>
    </source>
</evidence>
<dbReference type="InterPro" id="IPR011989">
    <property type="entry name" value="ARM-like"/>
</dbReference>
<keyword evidence="2" id="KW-0808">Transferase</keyword>
<dbReference type="InterPro" id="IPR016024">
    <property type="entry name" value="ARM-type_fold"/>
</dbReference>
<sequence>MAHRYRLQEETAKVEEQLLDGSFTTGIIRCFTTAKANAFENLLEPLQKLLRLSPPVALSLANPELFHRIVQKLQSNKAVVRLNLLRIIRSICDASEEPGILIRQYGLGNAIQRLAESDSAVLVRNMAGELVKSGGSNDIIGINSSRRRQTRRSSSSTTPPNLLTSYSTPTTPTSSRSSHATSYIFDREGRQRNGMGGGFPYRPTSRDGSGASGLPVTATGSATKSRLPRTTSTRVPRQVIVSPKKDRSEDVVGGSEIGKAQAKDASRMPTPNSRRRRRGTADIE</sequence>
<dbReference type="EC" id="2.7.11.1" evidence="2"/>
<evidence type="ECO:0000313" key="2">
    <source>
        <dbReference type="EMBL" id="MDI1487269.1"/>
    </source>
</evidence>
<feature type="compositionally biased region" description="Low complexity" evidence="1">
    <location>
        <begin position="152"/>
        <end position="182"/>
    </location>
</feature>
<proteinExistence type="predicted"/>
<evidence type="ECO:0000256" key="1">
    <source>
        <dbReference type="SAM" id="MobiDB-lite"/>
    </source>
</evidence>